<gene>
    <name evidence="10" type="ORF">HMPREF0663_11471</name>
</gene>
<dbReference type="EMBL" id="AEPE02000005">
    <property type="protein sequence ID" value="EFZ36558.1"/>
    <property type="molecule type" value="Genomic_DNA"/>
</dbReference>
<dbReference type="PANTHER" id="PTHR30069:SF29">
    <property type="entry name" value="HEMOGLOBIN AND HEMOGLOBIN-HAPTOGLOBIN-BINDING PROTEIN 1-RELATED"/>
    <property type="match status" value="1"/>
</dbReference>
<name>E7RQM0_9BACT</name>
<dbReference type="RefSeq" id="WP_004369608.1">
    <property type="nucleotide sequence ID" value="NZ_GL833119.1"/>
</dbReference>
<keyword evidence="7" id="KW-0998">Cell outer membrane</keyword>
<dbReference type="GO" id="GO:0009279">
    <property type="term" value="C:cell outer membrane"/>
    <property type="evidence" value="ECO:0007669"/>
    <property type="project" value="UniProtKB-SubCell"/>
</dbReference>
<dbReference type="eggNOG" id="COG4771">
    <property type="taxonomic scope" value="Bacteria"/>
</dbReference>
<keyword evidence="5 8" id="KW-0732">Signal</keyword>
<keyword evidence="10" id="KW-0675">Receptor</keyword>
<sequence length="926" mass="104619">MTLFIQISTRGKRAVFFLLGLICISLAYAHTPSSNDILLTITDKTGSPLPYATVNVETADRTYTADGQGNILLKQTLFQGKGSKINISYVGKSPKTLFLNATTLPSKGRMTIALEDNSLYLKGVQVNAVRVPKQSNSSMVIQRSTIDNIQAYNLADIMQVLPGKAILNTDMHNASFLTLRSVLSGSLENPLDAYSRNKINDYTRNVAFGISYVVDGVPISNNTNMQLDSYGKWGGIKMFDRRFNTDNNENVGNGNDLRLIPASSIESIEVISGVAPVKYGDLSDGAVIINRRAGLTPFYGSVKVQYNIFDVSIGKGFSLGEKYGLFNFNIDYMHSTRDRRDKLKTNSNISINTTWTKTFSRKLKWENTLSLDFSKNLDGLKNDPDAYLNRTKTDQSSFRLSTRGSFSPRKGFFDMTDYNFSFSLSRQYDMHEEYIANYWRSIITDAYTNGLHETDIAPPYYTSLLEIEGKPLALYGNIESRKLVKSGKASHNLSIGIFGRYEANLGRGKIFNPETPYYDGGQGGRGDRSYDYKNNIRLLQYGGYMQDKLNLPFGQNLLSVTGGVRIEAQRGIFTMSPRMNSLFSFNNGLSFNAAYGISYKIPATAYLYPENVYFDRLVFSNYSDNANERLYLYQTKVVDPTNKNLKSPYTHSFELGTSYNGRGFNTSLTGYMKIDMRGISSQSVLDTMWVQNYKKVGQEASGRPIYAPDGDKELIIDSYFTPKNLLYSRNMGIELIGNINNIHPLGISLNYSLVYNYSLYHSKGDRTGSSVDLTREAVTGIYAPAKNSSDEIISTISVTKQIPVIGLILNLRMQNFWYRHYNRHGFSIYPKGYYNRDFKAIYFKDNEAENVKWAYLWLTDNAPVNINQPIIVPNCHLRISKELGAKLRLSCYVNNVFNYRPYIERDGVRIYFNQAPTISMDVSYRL</sequence>
<dbReference type="Gene3D" id="2.170.130.10">
    <property type="entry name" value="TonB-dependent receptor, plug domain"/>
    <property type="match status" value="1"/>
</dbReference>
<evidence type="ECO:0000256" key="4">
    <source>
        <dbReference type="ARBA" id="ARBA00022692"/>
    </source>
</evidence>
<evidence type="ECO:0000313" key="11">
    <source>
        <dbReference type="Proteomes" id="UP000005580"/>
    </source>
</evidence>
<feature type="chain" id="PRO_5003221478" evidence="8">
    <location>
        <begin position="30"/>
        <end position="926"/>
    </location>
</feature>
<evidence type="ECO:0000256" key="2">
    <source>
        <dbReference type="ARBA" id="ARBA00022448"/>
    </source>
</evidence>
<dbReference type="PANTHER" id="PTHR30069">
    <property type="entry name" value="TONB-DEPENDENT OUTER MEMBRANE RECEPTOR"/>
    <property type="match status" value="1"/>
</dbReference>
<dbReference type="GO" id="GO:0015344">
    <property type="term" value="F:siderophore uptake transmembrane transporter activity"/>
    <property type="evidence" value="ECO:0007669"/>
    <property type="project" value="TreeGrafter"/>
</dbReference>
<dbReference type="Gene3D" id="2.40.170.20">
    <property type="entry name" value="TonB-dependent receptor, beta-barrel domain"/>
    <property type="match status" value="1"/>
</dbReference>
<accession>E7RQM0</accession>
<keyword evidence="3" id="KW-1134">Transmembrane beta strand</keyword>
<evidence type="ECO:0000313" key="10">
    <source>
        <dbReference type="EMBL" id="EFZ36558.1"/>
    </source>
</evidence>
<keyword evidence="4" id="KW-0812">Transmembrane</keyword>
<evidence type="ECO:0000256" key="3">
    <source>
        <dbReference type="ARBA" id="ARBA00022452"/>
    </source>
</evidence>
<proteinExistence type="predicted"/>
<comment type="caution">
    <text evidence="10">The sequence shown here is derived from an EMBL/GenBank/DDBJ whole genome shotgun (WGS) entry which is preliminary data.</text>
</comment>
<dbReference type="InterPro" id="IPR039426">
    <property type="entry name" value="TonB-dep_rcpt-like"/>
</dbReference>
<dbReference type="HOGENOM" id="CLU_013529_0_0_10"/>
<feature type="signal peptide" evidence="8">
    <location>
        <begin position="1"/>
        <end position="29"/>
    </location>
</feature>
<evidence type="ECO:0000259" key="9">
    <source>
        <dbReference type="Pfam" id="PF07715"/>
    </source>
</evidence>
<dbReference type="Pfam" id="PF07715">
    <property type="entry name" value="Plug"/>
    <property type="match status" value="1"/>
</dbReference>
<protein>
    <submittedName>
        <fullName evidence="10">TonB-dependent receptor</fullName>
    </submittedName>
</protein>
<evidence type="ECO:0000256" key="1">
    <source>
        <dbReference type="ARBA" id="ARBA00004571"/>
    </source>
</evidence>
<keyword evidence="11" id="KW-1185">Reference proteome</keyword>
<reference evidence="10" key="1">
    <citation type="submission" date="2011-01" db="EMBL/GenBank/DDBJ databases">
        <authorList>
            <person name="Muzny D."/>
            <person name="Qin X."/>
            <person name="Buhay C."/>
            <person name="Dugan-Rocha S."/>
            <person name="Ding Y."/>
            <person name="Chen G."/>
            <person name="Hawes A."/>
            <person name="Holder M."/>
            <person name="Jhangiani S."/>
            <person name="Johnson A."/>
            <person name="Khan Z."/>
            <person name="Li Z."/>
            <person name="Liu W."/>
            <person name="Liu X."/>
            <person name="Perez L."/>
            <person name="Shen H."/>
            <person name="Wang Q."/>
            <person name="Watt J."/>
            <person name="Xi L."/>
            <person name="Xin Y."/>
            <person name="Zhou J."/>
            <person name="Deng J."/>
            <person name="Jiang H."/>
            <person name="Liu Y."/>
            <person name="Qu J."/>
            <person name="Song X.-Z."/>
            <person name="Zhang L."/>
            <person name="Villasana D."/>
            <person name="Johnson A."/>
            <person name="Liu J."/>
            <person name="Liyanage D."/>
            <person name="Lorensuhewa L."/>
            <person name="Robinson T."/>
            <person name="Song A."/>
            <person name="Song B.-B."/>
            <person name="Dinh H."/>
            <person name="Thornton R."/>
            <person name="Coyle M."/>
            <person name="Francisco L."/>
            <person name="Jackson L."/>
            <person name="Javaid M."/>
            <person name="Korchina V."/>
            <person name="Kovar C."/>
            <person name="Mata R."/>
            <person name="Mathew T."/>
            <person name="Ngo R."/>
            <person name="Nguyen L."/>
            <person name="Nguyen N."/>
            <person name="Okwuonu G."/>
            <person name="Ongeri F."/>
            <person name="Pham C."/>
            <person name="Simmons D."/>
            <person name="Wilczek-Boney K."/>
            <person name="Hale W."/>
            <person name="Jakkamsetti A."/>
            <person name="Pham P."/>
            <person name="Ruth R."/>
            <person name="San Lucas F."/>
            <person name="Warren J."/>
            <person name="Zhang J."/>
            <person name="Zhao Z."/>
            <person name="Zhou C."/>
            <person name="Zhu D."/>
            <person name="Lee S."/>
            <person name="Bess C."/>
            <person name="Blankenburg K."/>
            <person name="Forbes L."/>
            <person name="Fu Q."/>
            <person name="Gubbala S."/>
            <person name="Hirani K."/>
            <person name="Jayaseelan J.C."/>
            <person name="Lara F."/>
            <person name="Munidasa M."/>
            <person name="Palculict T."/>
            <person name="Patil S."/>
            <person name="Pu L.-L."/>
            <person name="Saada N."/>
            <person name="Tang L."/>
            <person name="Weissenberger G."/>
            <person name="Zhu Y."/>
            <person name="Hemphill L."/>
            <person name="Shang Y."/>
            <person name="Youmans B."/>
            <person name="Ayvaz T."/>
            <person name="Ross M."/>
            <person name="Santibanez J."/>
            <person name="Aqrawi P."/>
            <person name="Gross S."/>
            <person name="Joshi V."/>
            <person name="Fowler G."/>
            <person name="Nazareth L."/>
            <person name="Reid J."/>
            <person name="Worley K."/>
            <person name="Petrosino J."/>
            <person name="Highlander S."/>
            <person name="Gibbs R."/>
        </authorList>
    </citation>
    <scope>NUCLEOTIDE SEQUENCE [LARGE SCALE GENOMIC DNA]</scope>
    <source>
        <strain evidence="10">ATCC 33269</strain>
    </source>
</reference>
<keyword evidence="6" id="KW-0472">Membrane</keyword>
<evidence type="ECO:0000256" key="5">
    <source>
        <dbReference type="ARBA" id="ARBA00022729"/>
    </source>
</evidence>
<dbReference type="SUPFAM" id="SSF56935">
    <property type="entry name" value="Porins"/>
    <property type="match status" value="1"/>
</dbReference>
<evidence type="ECO:0000256" key="6">
    <source>
        <dbReference type="ARBA" id="ARBA00023136"/>
    </source>
</evidence>
<feature type="domain" description="TonB-dependent receptor plug" evidence="9">
    <location>
        <begin position="135"/>
        <end position="282"/>
    </location>
</feature>
<comment type="subcellular location">
    <subcellularLocation>
        <location evidence="1">Cell outer membrane</location>
        <topology evidence="1">Multi-pass membrane protein</topology>
    </subcellularLocation>
</comment>
<organism evidence="10 11">
    <name type="scientific">Hoylesella oralis ATCC 33269</name>
    <dbReference type="NCBI Taxonomy" id="873533"/>
    <lineage>
        <taxon>Bacteria</taxon>
        <taxon>Pseudomonadati</taxon>
        <taxon>Bacteroidota</taxon>
        <taxon>Bacteroidia</taxon>
        <taxon>Bacteroidales</taxon>
        <taxon>Prevotellaceae</taxon>
        <taxon>Hoylesella</taxon>
    </lineage>
</organism>
<evidence type="ECO:0000256" key="7">
    <source>
        <dbReference type="ARBA" id="ARBA00023237"/>
    </source>
</evidence>
<dbReference type="InterPro" id="IPR037066">
    <property type="entry name" value="Plug_dom_sf"/>
</dbReference>
<keyword evidence="2" id="KW-0813">Transport</keyword>
<dbReference type="AlphaFoldDB" id="E7RQM0"/>
<dbReference type="STRING" id="28134.SAMN05444288_2050"/>
<evidence type="ECO:0000256" key="8">
    <source>
        <dbReference type="SAM" id="SignalP"/>
    </source>
</evidence>
<dbReference type="InterPro" id="IPR012910">
    <property type="entry name" value="Plug_dom"/>
</dbReference>
<dbReference type="GO" id="GO:0044718">
    <property type="term" value="P:siderophore transmembrane transport"/>
    <property type="evidence" value="ECO:0007669"/>
    <property type="project" value="TreeGrafter"/>
</dbReference>
<dbReference type="InterPro" id="IPR036942">
    <property type="entry name" value="Beta-barrel_TonB_sf"/>
</dbReference>
<dbReference type="Proteomes" id="UP000005580">
    <property type="component" value="Unassembled WGS sequence"/>
</dbReference>